<evidence type="ECO:0000313" key="6">
    <source>
        <dbReference type="Proteomes" id="UP000466442"/>
    </source>
</evidence>
<dbReference type="EMBL" id="WIXP02000014">
    <property type="protein sequence ID" value="KAF6199788.1"/>
    <property type="molecule type" value="Genomic_DNA"/>
</dbReference>
<feature type="compositionally biased region" description="Polar residues" evidence="3">
    <location>
        <begin position="919"/>
        <end position="958"/>
    </location>
</feature>
<reference evidence="5" key="1">
    <citation type="journal article" date="2021" name="Mol. Ecol. Resour.">
        <title>Apolygus lucorum genome provides insights into omnivorousness and mesophyll feeding.</title>
        <authorList>
            <person name="Liu Y."/>
            <person name="Liu H."/>
            <person name="Wang H."/>
            <person name="Huang T."/>
            <person name="Liu B."/>
            <person name="Yang B."/>
            <person name="Yin L."/>
            <person name="Li B."/>
            <person name="Zhang Y."/>
            <person name="Zhang S."/>
            <person name="Jiang F."/>
            <person name="Zhang X."/>
            <person name="Ren Y."/>
            <person name="Wang B."/>
            <person name="Wang S."/>
            <person name="Lu Y."/>
            <person name="Wu K."/>
            <person name="Fan W."/>
            <person name="Wang G."/>
        </authorList>
    </citation>
    <scope>NUCLEOTIDE SEQUENCE</scope>
    <source>
        <strain evidence="5">12Hb</strain>
    </source>
</reference>
<keyword evidence="2" id="KW-0819">tRNA processing</keyword>
<feature type="region of interest" description="Disordered" evidence="3">
    <location>
        <begin position="541"/>
        <end position="593"/>
    </location>
</feature>
<feature type="compositionally biased region" description="Basic and acidic residues" evidence="3">
    <location>
        <begin position="966"/>
        <end position="992"/>
    </location>
</feature>
<dbReference type="InterPro" id="IPR024337">
    <property type="entry name" value="tRNA_splic_suSen54"/>
</dbReference>
<sequence>SSSKSCFSGKDVINLKNNSLKDIPSGCKEYAPNNSWLENKQIQVTLETYHDLVGSERIEKKTSLLSAIWLSDVGKAKVTKRAGKFWEVFGHTVDSEDWLLPEEALFLLETNALELFRDDVPLSLEETYSLVIGDHCSLEEYRVYSHLSRKGYRVLRHDKEITLTAYEKDIHLNQVNIAEKRSVPSTTVASRVNDAVGEKVDGQSGAKVASKDAPDVNRADKEKESQIPAGDVAKCKESSGESEANNEECVASSAVEGKENGEETVGNTDSGAPPSLVVDVSSVGTDKEASSDVEIHDESDASTTDKLSASGLDPLKKRGSSLDLYIVEDEQDDVIEIDDEDEDETPEVVITEVKMASQVDTVDLMDSEEEDDDIVFICQKSANKDPSKWRKWFLTIPVFVNTEFSEENDQKPTKLKLIDMFDLGNKTIDTIMKAIPRHDGSACFINAPDLRFIPQNIVPKFAHYRINVQTYDSVLDRDDASSVQSSSATPVGNVDTSQSLSQVVQYGREPANFSRNPYGYSFHRMRNNYRRNPWYQRNANRFSQQPSRPYRFNTSEHGQDDNPVTPSHEGTNQNNFNSNGDYDNHGGGYSDGFTNRNNSFTNCNDGSTNRNDGFTNPTSNTYQYNNRQNNFRGPWNGNQNNTLNNFVNNQNPGQLTEFRQNNIGMQGQLKFALQQACQMQMLAMSLMQNSQALIQNFSGGPNMFPSPPMNFGGLNRFSSMNNFNVSNSFNSMNSANSFTNNFNRDFRGRRPFRRPYVRRANGGRRWNFNYDRSSPKATVTEVVCIDSDEEDCKVKQKPGFKRMKALGAIAGLNSPKRTRVIEISEIVEDVKPGIPVKTESRLSTKQPNTEAASLSTKSEVVSSRNVSALDANSSSSNVAAESSVDIASESSQDISEVPEDISEVPEDISEVPEDISEVPNRSTQSPVSICDENTNSPTIELIDESTSGSNVVESTTEDVSIPESSRVPEEVDAEVDKDGGQHEANSEPKVDEAATTSHVTADKEVSVSWKSYKEGLMEPTIRSKSFSSLLSYEDQRAGVHDVLKSLQIFGPIEESTKELIKVSFDVYLPNQPFKKSVRLLPNYRVIVTESSSFPSVYDLNYLKETYRDDVPFLYAVVYEDSIGLYNLHSVSLPTLVENV</sequence>
<feature type="compositionally biased region" description="Polar residues" evidence="3">
    <location>
        <begin position="841"/>
        <end position="857"/>
    </location>
</feature>
<proteinExistence type="inferred from homology"/>
<feature type="region of interest" description="Disordered" evidence="3">
    <location>
        <begin position="867"/>
        <end position="904"/>
    </location>
</feature>
<dbReference type="GO" id="GO:0000379">
    <property type="term" value="P:tRNA-type intron splice site recognition and cleavage"/>
    <property type="evidence" value="ECO:0007669"/>
    <property type="project" value="TreeGrafter"/>
</dbReference>
<feature type="non-terminal residue" evidence="5">
    <location>
        <position position="1"/>
    </location>
</feature>
<feature type="compositionally biased region" description="Basic and acidic residues" evidence="3">
    <location>
        <begin position="285"/>
        <end position="299"/>
    </location>
</feature>
<protein>
    <recommendedName>
        <fullName evidence="4">tRNA-splicing endonuclease subunit Sen54 N-terminal domain-containing protein</fullName>
    </recommendedName>
</protein>
<evidence type="ECO:0000256" key="2">
    <source>
        <dbReference type="ARBA" id="ARBA00022694"/>
    </source>
</evidence>
<dbReference type="AlphaFoldDB" id="A0A8S9WUM8"/>
<feature type="region of interest" description="Disordered" evidence="3">
    <location>
        <begin position="838"/>
        <end position="857"/>
    </location>
</feature>
<dbReference type="InterPro" id="IPR024336">
    <property type="entry name" value="tRNA_splic_suSen54_N"/>
</dbReference>
<feature type="compositionally biased region" description="Low complexity" evidence="3">
    <location>
        <begin position="867"/>
        <end position="884"/>
    </location>
</feature>
<comment type="caution">
    <text evidence="5">The sequence shown here is derived from an EMBL/GenBank/DDBJ whole genome shotgun (WGS) entry which is preliminary data.</text>
</comment>
<keyword evidence="6" id="KW-1185">Reference proteome</keyword>
<dbReference type="PANTHER" id="PTHR21027">
    <property type="entry name" value="TRNA-SPLICING ENDONUCLEASE SUBUNIT SEN54"/>
    <property type="match status" value="1"/>
</dbReference>
<dbReference type="Proteomes" id="UP000466442">
    <property type="component" value="Unassembled WGS sequence"/>
</dbReference>
<name>A0A8S9WUM8_APOLU</name>
<evidence type="ECO:0000313" key="5">
    <source>
        <dbReference type="EMBL" id="KAF6199788.1"/>
    </source>
</evidence>
<evidence type="ECO:0000256" key="1">
    <source>
        <dbReference type="ARBA" id="ARBA00005736"/>
    </source>
</evidence>
<evidence type="ECO:0000259" key="4">
    <source>
        <dbReference type="Pfam" id="PF12928"/>
    </source>
</evidence>
<dbReference type="PANTHER" id="PTHR21027:SF1">
    <property type="entry name" value="TRNA-SPLICING ENDONUCLEASE SUBUNIT SEN54"/>
    <property type="match status" value="1"/>
</dbReference>
<dbReference type="OrthoDB" id="408683at2759"/>
<feature type="compositionally biased region" description="Basic and acidic residues" evidence="3">
    <location>
        <begin position="209"/>
        <end position="225"/>
    </location>
</feature>
<feature type="region of interest" description="Disordered" evidence="3">
    <location>
        <begin position="200"/>
        <end position="313"/>
    </location>
</feature>
<dbReference type="GO" id="GO:0000214">
    <property type="term" value="C:tRNA-intron endonuclease complex"/>
    <property type="evidence" value="ECO:0007669"/>
    <property type="project" value="TreeGrafter"/>
</dbReference>
<feature type="region of interest" description="Disordered" evidence="3">
    <location>
        <begin position="916"/>
        <end position="998"/>
    </location>
</feature>
<feature type="domain" description="tRNA-splicing endonuclease subunit Sen54 N-terminal" evidence="4">
    <location>
        <begin position="50"/>
        <end position="116"/>
    </location>
</feature>
<gene>
    <name evidence="5" type="ORF">GE061_006086</name>
</gene>
<accession>A0A8S9WUM8</accession>
<organism evidence="5 6">
    <name type="scientific">Apolygus lucorum</name>
    <name type="common">Small green plant bug</name>
    <name type="synonym">Lygocoris lucorum</name>
    <dbReference type="NCBI Taxonomy" id="248454"/>
    <lineage>
        <taxon>Eukaryota</taxon>
        <taxon>Metazoa</taxon>
        <taxon>Ecdysozoa</taxon>
        <taxon>Arthropoda</taxon>
        <taxon>Hexapoda</taxon>
        <taxon>Insecta</taxon>
        <taxon>Pterygota</taxon>
        <taxon>Neoptera</taxon>
        <taxon>Paraneoptera</taxon>
        <taxon>Hemiptera</taxon>
        <taxon>Heteroptera</taxon>
        <taxon>Panheteroptera</taxon>
        <taxon>Cimicomorpha</taxon>
        <taxon>Miridae</taxon>
        <taxon>Mirini</taxon>
        <taxon>Apolygus</taxon>
    </lineage>
</organism>
<dbReference type="Pfam" id="PF12928">
    <property type="entry name" value="tRNA_int_end_N2"/>
    <property type="match status" value="1"/>
</dbReference>
<comment type="similarity">
    <text evidence="1">Belongs to the SEN54 family.</text>
</comment>
<feature type="compositionally biased region" description="Polar residues" evidence="3">
    <location>
        <begin position="541"/>
        <end position="581"/>
    </location>
</feature>
<evidence type="ECO:0000256" key="3">
    <source>
        <dbReference type="SAM" id="MobiDB-lite"/>
    </source>
</evidence>